<proteinExistence type="predicted"/>
<organism evidence="2">
    <name type="scientific">Arion vulgaris</name>
    <dbReference type="NCBI Taxonomy" id="1028688"/>
    <lineage>
        <taxon>Eukaryota</taxon>
        <taxon>Metazoa</taxon>
        <taxon>Spiralia</taxon>
        <taxon>Lophotrochozoa</taxon>
        <taxon>Mollusca</taxon>
        <taxon>Gastropoda</taxon>
        <taxon>Heterobranchia</taxon>
        <taxon>Euthyneura</taxon>
        <taxon>Panpulmonata</taxon>
        <taxon>Eupulmonata</taxon>
        <taxon>Stylommatophora</taxon>
        <taxon>Helicina</taxon>
        <taxon>Arionoidea</taxon>
        <taxon>Arionidae</taxon>
        <taxon>Arion</taxon>
    </lineage>
</organism>
<feature type="non-terminal residue" evidence="2">
    <location>
        <position position="77"/>
    </location>
</feature>
<gene>
    <name evidence="2" type="primary">ORF678</name>
</gene>
<evidence type="ECO:0000313" key="2">
    <source>
        <dbReference type="EMBL" id="CEK47154.1"/>
    </source>
</evidence>
<protein>
    <submittedName>
        <fullName evidence="2">Uncharacterized protein</fullName>
    </submittedName>
</protein>
<evidence type="ECO:0000256" key="1">
    <source>
        <dbReference type="SAM" id="MobiDB-lite"/>
    </source>
</evidence>
<accession>A0A0B6XTF2</accession>
<dbReference type="AlphaFoldDB" id="A0A0B6XTF2"/>
<reference evidence="2" key="1">
    <citation type="submission" date="2014-12" db="EMBL/GenBank/DDBJ databases">
        <title>Insight into the proteome of Arion vulgaris.</title>
        <authorList>
            <person name="Aradska J."/>
            <person name="Bulat T."/>
            <person name="Smidak R."/>
            <person name="Sarate P."/>
            <person name="Gangsoo J."/>
            <person name="Sialana F."/>
            <person name="Bilban M."/>
            <person name="Lubec G."/>
        </authorList>
    </citation>
    <scope>NUCLEOTIDE SEQUENCE</scope>
    <source>
        <tissue evidence="2">Skin</tissue>
    </source>
</reference>
<feature type="region of interest" description="Disordered" evidence="1">
    <location>
        <begin position="1"/>
        <end position="33"/>
    </location>
</feature>
<dbReference type="EMBL" id="HACG01000289">
    <property type="protein sequence ID" value="CEK47154.1"/>
    <property type="molecule type" value="Transcribed_RNA"/>
</dbReference>
<feature type="region of interest" description="Disordered" evidence="1">
    <location>
        <begin position="58"/>
        <end position="77"/>
    </location>
</feature>
<feature type="compositionally biased region" description="Basic and acidic residues" evidence="1">
    <location>
        <begin position="1"/>
        <end position="17"/>
    </location>
</feature>
<name>A0A0B6XTF2_9EUPU</name>
<feature type="non-terminal residue" evidence="2">
    <location>
        <position position="1"/>
    </location>
</feature>
<sequence>KNNDGELTSKIKSRHDDLDDDTSDGKGNTPLSPLLTHLHRDHLHMSASDWLASRGRLPNGHIGNTLRDEGHVLSSSA</sequence>